<feature type="compositionally biased region" description="Polar residues" evidence="4">
    <location>
        <begin position="142"/>
        <end position="167"/>
    </location>
</feature>
<dbReference type="Pfam" id="PF00011">
    <property type="entry name" value="HSP20"/>
    <property type="match status" value="1"/>
</dbReference>
<feature type="domain" description="SHSP" evidence="5">
    <location>
        <begin position="70"/>
        <end position="210"/>
    </location>
</feature>
<dbReference type="Proteomes" id="UP000663888">
    <property type="component" value="Unassembled WGS sequence"/>
</dbReference>
<protein>
    <recommendedName>
        <fullName evidence="5">SHSP domain-containing protein</fullName>
    </recommendedName>
</protein>
<evidence type="ECO:0000259" key="5">
    <source>
        <dbReference type="PROSITE" id="PS01031"/>
    </source>
</evidence>
<dbReference type="AlphaFoldDB" id="A0A8H2XEC8"/>
<name>A0A8H2XEC8_9AGAM</name>
<evidence type="ECO:0000256" key="3">
    <source>
        <dbReference type="RuleBase" id="RU003616"/>
    </source>
</evidence>
<feature type="compositionally biased region" description="Low complexity" evidence="4">
    <location>
        <begin position="123"/>
        <end position="141"/>
    </location>
</feature>
<gene>
    <name evidence="6" type="ORF">RDB_LOCUS23702</name>
</gene>
<dbReference type="InterPro" id="IPR031107">
    <property type="entry name" value="Small_HSP"/>
</dbReference>
<evidence type="ECO:0000313" key="6">
    <source>
        <dbReference type="EMBL" id="CAE6421592.1"/>
    </source>
</evidence>
<dbReference type="InterPro" id="IPR002068">
    <property type="entry name" value="A-crystallin/Hsp20_dom"/>
</dbReference>
<dbReference type="EMBL" id="CAJMWX010000624">
    <property type="protein sequence ID" value="CAE6421592.1"/>
    <property type="molecule type" value="Genomic_DNA"/>
</dbReference>
<dbReference type="Gene3D" id="2.60.40.790">
    <property type="match status" value="1"/>
</dbReference>
<comment type="similarity">
    <text evidence="2 3">Belongs to the small heat shock protein (HSP20) family.</text>
</comment>
<dbReference type="InterPro" id="IPR008978">
    <property type="entry name" value="HSP20-like_chaperone"/>
</dbReference>
<feature type="region of interest" description="Disordered" evidence="4">
    <location>
        <begin position="123"/>
        <end position="167"/>
    </location>
</feature>
<keyword evidence="1" id="KW-0346">Stress response</keyword>
<dbReference type="PANTHER" id="PTHR11527">
    <property type="entry name" value="HEAT-SHOCK PROTEIN 20 FAMILY MEMBER"/>
    <property type="match status" value="1"/>
</dbReference>
<evidence type="ECO:0000313" key="7">
    <source>
        <dbReference type="Proteomes" id="UP000663888"/>
    </source>
</evidence>
<dbReference type="PROSITE" id="PS01031">
    <property type="entry name" value="SHSP"/>
    <property type="match status" value="1"/>
</dbReference>
<proteinExistence type="inferred from homology"/>
<evidence type="ECO:0000256" key="4">
    <source>
        <dbReference type="SAM" id="MobiDB-lite"/>
    </source>
</evidence>
<comment type="caution">
    <text evidence="6">The sequence shown here is derived from an EMBL/GenBank/DDBJ whole genome shotgun (WGS) entry which is preliminary data.</text>
</comment>
<dbReference type="SUPFAM" id="SSF49764">
    <property type="entry name" value="HSP20-like chaperones"/>
    <property type="match status" value="1"/>
</dbReference>
<organism evidence="6 7">
    <name type="scientific">Rhizoctonia solani</name>
    <dbReference type="NCBI Taxonomy" id="456999"/>
    <lineage>
        <taxon>Eukaryota</taxon>
        <taxon>Fungi</taxon>
        <taxon>Dikarya</taxon>
        <taxon>Basidiomycota</taxon>
        <taxon>Agaricomycotina</taxon>
        <taxon>Agaricomycetes</taxon>
        <taxon>Cantharellales</taxon>
        <taxon>Ceratobasidiaceae</taxon>
        <taxon>Rhizoctonia</taxon>
    </lineage>
</organism>
<accession>A0A8H2XEC8</accession>
<evidence type="ECO:0000256" key="2">
    <source>
        <dbReference type="PROSITE-ProRule" id="PRU00285"/>
    </source>
</evidence>
<dbReference type="CDD" id="cd06464">
    <property type="entry name" value="ACD_sHsps-like"/>
    <property type="match status" value="1"/>
</dbReference>
<reference evidence="6" key="1">
    <citation type="submission" date="2021-01" db="EMBL/GenBank/DDBJ databases">
        <authorList>
            <person name="Kaushik A."/>
        </authorList>
    </citation>
    <scope>NUCLEOTIDE SEQUENCE</scope>
    <source>
        <strain evidence="6">AG4-R118</strain>
    </source>
</reference>
<evidence type="ECO:0000256" key="1">
    <source>
        <dbReference type="ARBA" id="ARBA00023016"/>
    </source>
</evidence>
<sequence length="210" mass="23167">MRPPLSSPAQHSIRFTCTQAFISTYSPIVMSLTRSLLNDFRPLFRMIEDPFFSSPSVFPRYARSDAWQPFAALQRQAAVEVTEEGNEVVVHAEMPGVKKENLDVHLSNDGQSLTIEGRVHRVAQASTPAATETPAENASATDNTTQDAVKADSSSTPVPAQSEFRSSFSRTLWLPEPVDGKRALAELNDGILTLRIPKREQLSSERIAIN</sequence>